<dbReference type="InterPro" id="IPR038967">
    <property type="entry name" value="Dsc4-like"/>
</dbReference>
<feature type="compositionally biased region" description="Basic and acidic residues" evidence="1">
    <location>
        <begin position="1"/>
        <end position="11"/>
    </location>
</feature>
<organism evidence="3 4">
    <name type="scientific">Aureobasidium melanogenum</name>
    <name type="common">Aureobasidium pullulans var. melanogenum</name>
    <dbReference type="NCBI Taxonomy" id="46634"/>
    <lineage>
        <taxon>Eukaryota</taxon>
        <taxon>Fungi</taxon>
        <taxon>Dikarya</taxon>
        <taxon>Ascomycota</taxon>
        <taxon>Pezizomycotina</taxon>
        <taxon>Dothideomycetes</taxon>
        <taxon>Dothideomycetidae</taxon>
        <taxon>Dothideales</taxon>
        <taxon>Saccotheciaceae</taxon>
        <taxon>Aureobasidium</taxon>
    </lineage>
</organism>
<dbReference type="Proteomes" id="UP000729357">
    <property type="component" value="Unassembled WGS sequence"/>
</dbReference>
<dbReference type="AlphaFoldDB" id="A0A9P8FI70"/>
<feature type="region of interest" description="Disordered" evidence="1">
    <location>
        <begin position="212"/>
        <end position="236"/>
    </location>
</feature>
<reference evidence="3" key="1">
    <citation type="journal article" date="2021" name="J Fungi (Basel)">
        <title>Virulence traits and population genomics of the black yeast Aureobasidium melanogenum.</title>
        <authorList>
            <person name="Cernosa A."/>
            <person name="Sun X."/>
            <person name="Gostincar C."/>
            <person name="Fang C."/>
            <person name="Gunde-Cimerman N."/>
            <person name="Song Z."/>
        </authorList>
    </citation>
    <scope>NUCLEOTIDE SEQUENCE</scope>
    <source>
        <strain evidence="3">EXF-9298</strain>
    </source>
</reference>
<reference evidence="3" key="2">
    <citation type="submission" date="2021-08" db="EMBL/GenBank/DDBJ databases">
        <authorList>
            <person name="Gostincar C."/>
            <person name="Sun X."/>
            <person name="Song Z."/>
            <person name="Gunde-Cimerman N."/>
        </authorList>
    </citation>
    <scope>NUCLEOTIDE SEQUENCE</scope>
    <source>
        <strain evidence="3">EXF-9298</strain>
    </source>
</reference>
<dbReference type="InterPro" id="IPR013715">
    <property type="entry name" value="DUF1746"/>
</dbReference>
<keyword evidence="4" id="KW-1185">Reference proteome</keyword>
<sequence length="317" mass="35454">TATHECPEMNHESASSLPLDDATRRERLQRNKATFNKKRHAFLQDLLRNIDLLIYAELSAVYYMDCSFTRFLVRAAIQFIFLTPKPAFLPEPPHPRPYLAAIFGSNLLIILLHIVLARPEAAETTRGYLHGGLAMDFVGQKGPTSKLHLVLLDILILLMQLVHLAAATTRQRVKQQTSATTTPPTAIQNHDFEERGQLRSDYQPVDQELHALNPTHDSSANTESSVQPEAESDERQALLASTAPRTDSNIFDAFNSGEIMIAHLNLFDVIKTQLKEMRDPIQSTSTAPSTSGGLRARLADRSAFFRMRIGGDRVFNV</sequence>
<feature type="region of interest" description="Disordered" evidence="1">
    <location>
        <begin position="1"/>
        <end position="21"/>
    </location>
</feature>
<accession>A0A9P8FI70</accession>
<evidence type="ECO:0000313" key="3">
    <source>
        <dbReference type="EMBL" id="KAG9974138.1"/>
    </source>
</evidence>
<evidence type="ECO:0000313" key="4">
    <source>
        <dbReference type="Proteomes" id="UP000729357"/>
    </source>
</evidence>
<comment type="caution">
    <text evidence="3">The sequence shown here is derived from an EMBL/GenBank/DDBJ whole genome shotgun (WGS) entry which is preliminary data.</text>
</comment>
<feature type="non-terminal residue" evidence="3">
    <location>
        <position position="317"/>
    </location>
</feature>
<dbReference type="EMBL" id="JAHFXS010002059">
    <property type="protein sequence ID" value="KAG9974138.1"/>
    <property type="molecule type" value="Genomic_DNA"/>
</dbReference>
<feature type="compositionally biased region" description="Polar residues" evidence="1">
    <location>
        <begin position="215"/>
        <end position="227"/>
    </location>
</feature>
<evidence type="ECO:0000259" key="2">
    <source>
        <dbReference type="Pfam" id="PF08508"/>
    </source>
</evidence>
<dbReference type="GO" id="GO:0032933">
    <property type="term" value="P:SREBP signaling pathway"/>
    <property type="evidence" value="ECO:0007669"/>
    <property type="project" value="InterPro"/>
</dbReference>
<dbReference type="GO" id="GO:0005783">
    <property type="term" value="C:endoplasmic reticulum"/>
    <property type="evidence" value="ECO:0007669"/>
    <property type="project" value="TreeGrafter"/>
</dbReference>
<proteinExistence type="predicted"/>
<dbReference type="PANTHER" id="PTHR39405:SF1">
    <property type="entry name" value="DSC E3 UBIQUITIN LIGASE COMPLEX SUBUNIT 4"/>
    <property type="match status" value="1"/>
</dbReference>
<dbReference type="GO" id="GO:0044695">
    <property type="term" value="C:Dsc E3 ubiquitin ligase complex"/>
    <property type="evidence" value="ECO:0007669"/>
    <property type="project" value="InterPro"/>
</dbReference>
<dbReference type="PANTHER" id="PTHR39405">
    <property type="entry name" value="DSC E3 UBIQUITIN LIGASE COMPLEX SUBUNIT 4"/>
    <property type="match status" value="1"/>
</dbReference>
<feature type="compositionally biased region" description="Low complexity" evidence="1">
    <location>
        <begin position="175"/>
        <end position="186"/>
    </location>
</feature>
<feature type="domain" description="DUF1746" evidence="2">
    <location>
        <begin position="49"/>
        <end position="162"/>
    </location>
</feature>
<gene>
    <name evidence="3" type="ORF">KCU98_g12177</name>
</gene>
<evidence type="ECO:0000256" key="1">
    <source>
        <dbReference type="SAM" id="MobiDB-lite"/>
    </source>
</evidence>
<feature type="non-terminal residue" evidence="3">
    <location>
        <position position="1"/>
    </location>
</feature>
<dbReference type="Pfam" id="PF08508">
    <property type="entry name" value="DUF1746"/>
    <property type="match status" value="1"/>
</dbReference>
<protein>
    <submittedName>
        <fullName evidence="3">DUF1746-domain-containing protein</fullName>
    </submittedName>
</protein>
<name>A0A9P8FI70_AURME</name>
<feature type="region of interest" description="Disordered" evidence="1">
    <location>
        <begin position="172"/>
        <end position="191"/>
    </location>
</feature>